<dbReference type="OrthoDB" id="115249at2"/>
<dbReference type="SUPFAM" id="SSF54523">
    <property type="entry name" value="Pili subunits"/>
    <property type="match status" value="1"/>
</dbReference>
<dbReference type="Gene3D" id="3.30.700.10">
    <property type="entry name" value="Glycoprotein, Type 4 Pilin"/>
    <property type="match status" value="1"/>
</dbReference>
<keyword evidence="4" id="KW-0472">Membrane</keyword>
<evidence type="ECO:0000256" key="2">
    <source>
        <dbReference type="ARBA" id="ARBA00022481"/>
    </source>
</evidence>
<dbReference type="Proteomes" id="UP000324194">
    <property type="component" value="Chromosome 1"/>
</dbReference>
<dbReference type="RefSeq" id="WP_148338571.1">
    <property type="nucleotide sequence ID" value="NZ_LR699119.1"/>
</dbReference>
<dbReference type="PANTHER" id="PTHR30093">
    <property type="entry name" value="GENERAL SECRETION PATHWAY PROTEIN G"/>
    <property type="match status" value="1"/>
</dbReference>
<keyword evidence="2" id="KW-0488">Methylation</keyword>
<dbReference type="NCBIfam" id="TIGR02532">
    <property type="entry name" value="IV_pilin_GFxxxE"/>
    <property type="match status" value="1"/>
</dbReference>
<keyword evidence="4" id="KW-0812">Transmembrane</keyword>
<sequence>MRHSLNAHGFNSHGFSLIELMIVVTIIAILAAVAIPSYQNYTQRARFAEIISLAEVFKTAVALALQQGVSASDLSNGSYGIPAQPKHTRNLASLKVDHGIITATGTELVNHATYILKPGTDGSQWTVSGTCLKSGLCHD</sequence>
<dbReference type="InterPro" id="IPR012902">
    <property type="entry name" value="N_methyl_site"/>
</dbReference>
<dbReference type="GO" id="GO:0007155">
    <property type="term" value="P:cell adhesion"/>
    <property type="evidence" value="ECO:0007669"/>
    <property type="project" value="InterPro"/>
</dbReference>
<dbReference type="GO" id="GO:0043107">
    <property type="term" value="P:type IV pilus-dependent motility"/>
    <property type="evidence" value="ECO:0007669"/>
    <property type="project" value="TreeGrafter"/>
</dbReference>
<comment type="similarity">
    <text evidence="1 3">Belongs to the N-Me-Phe pilin family.</text>
</comment>
<dbReference type="GO" id="GO:0044096">
    <property type="term" value="C:type IV pilus"/>
    <property type="evidence" value="ECO:0007669"/>
    <property type="project" value="TreeGrafter"/>
</dbReference>
<proteinExistence type="inferred from homology"/>
<dbReference type="InterPro" id="IPR001082">
    <property type="entry name" value="Pilin"/>
</dbReference>
<evidence type="ECO:0000313" key="6">
    <source>
        <dbReference type="Proteomes" id="UP000324194"/>
    </source>
</evidence>
<dbReference type="Pfam" id="PF07963">
    <property type="entry name" value="N_methyl"/>
    <property type="match status" value="1"/>
</dbReference>
<evidence type="ECO:0000256" key="3">
    <source>
        <dbReference type="RuleBase" id="RU000389"/>
    </source>
</evidence>
<dbReference type="KEGG" id="asip:AQUSIP_06310"/>
<evidence type="ECO:0000256" key="1">
    <source>
        <dbReference type="ARBA" id="ARBA00005233"/>
    </source>
</evidence>
<protein>
    <submittedName>
        <fullName evidence="5">Fimbrial protein</fullName>
    </submittedName>
</protein>
<dbReference type="EMBL" id="LR699119">
    <property type="protein sequence ID" value="VVC75342.1"/>
    <property type="molecule type" value="Genomic_DNA"/>
</dbReference>
<dbReference type="PROSITE" id="PS00409">
    <property type="entry name" value="PROKAR_NTER_METHYL"/>
    <property type="match status" value="1"/>
</dbReference>
<organism evidence="5 6">
    <name type="scientific">Aquicella siphonis</name>
    <dbReference type="NCBI Taxonomy" id="254247"/>
    <lineage>
        <taxon>Bacteria</taxon>
        <taxon>Pseudomonadati</taxon>
        <taxon>Pseudomonadota</taxon>
        <taxon>Gammaproteobacteria</taxon>
        <taxon>Legionellales</taxon>
        <taxon>Coxiellaceae</taxon>
        <taxon>Aquicella</taxon>
    </lineage>
</organism>
<reference evidence="5 6" key="1">
    <citation type="submission" date="2019-08" db="EMBL/GenBank/DDBJ databases">
        <authorList>
            <person name="Guy L."/>
        </authorList>
    </citation>
    <scope>NUCLEOTIDE SEQUENCE [LARGE SCALE GENOMIC DNA]</scope>
    <source>
        <strain evidence="5 6">SGT-108</strain>
    </source>
</reference>
<keyword evidence="3" id="KW-0281">Fimbrium</keyword>
<dbReference type="InterPro" id="IPR045584">
    <property type="entry name" value="Pilin-like"/>
</dbReference>
<accession>A0A5E4PFQ1</accession>
<dbReference type="Pfam" id="PF00114">
    <property type="entry name" value="Pilin"/>
    <property type="match status" value="1"/>
</dbReference>
<keyword evidence="6" id="KW-1185">Reference proteome</keyword>
<dbReference type="AlphaFoldDB" id="A0A5E4PFQ1"/>
<dbReference type="PANTHER" id="PTHR30093:SF34">
    <property type="entry name" value="PREPILIN PEPTIDASE-DEPENDENT PROTEIN D"/>
    <property type="match status" value="1"/>
</dbReference>
<evidence type="ECO:0000313" key="5">
    <source>
        <dbReference type="EMBL" id="VVC75342.1"/>
    </source>
</evidence>
<feature type="transmembrane region" description="Helical" evidence="4">
    <location>
        <begin position="20"/>
        <end position="38"/>
    </location>
</feature>
<keyword evidence="4" id="KW-1133">Transmembrane helix</keyword>
<name>A0A5E4PFQ1_9COXI</name>
<evidence type="ECO:0000256" key="4">
    <source>
        <dbReference type="SAM" id="Phobius"/>
    </source>
</evidence>
<gene>
    <name evidence="5" type="primary">pilE1</name>
    <name evidence="5" type="ORF">AQUSIP_06310</name>
</gene>